<keyword evidence="2" id="KW-1185">Reference proteome</keyword>
<organism evidence="1 2">
    <name type="scientific">Pangasius djambal</name>
    <dbReference type="NCBI Taxonomy" id="1691987"/>
    <lineage>
        <taxon>Eukaryota</taxon>
        <taxon>Metazoa</taxon>
        <taxon>Chordata</taxon>
        <taxon>Craniata</taxon>
        <taxon>Vertebrata</taxon>
        <taxon>Euteleostomi</taxon>
        <taxon>Actinopterygii</taxon>
        <taxon>Neopterygii</taxon>
        <taxon>Teleostei</taxon>
        <taxon>Ostariophysi</taxon>
        <taxon>Siluriformes</taxon>
        <taxon>Pangasiidae</taxon>
        <taxon>Pangasius</taxon>
    </lineage>
</organism>
<protein>
    <submittedName>
        <fullName evidence="1">Uncharacterized protein</fullName>
    </submittedName>
</protein>
<name>A0ACC5XXD8_9TELE</name>
<reference evidence="1" key="1">
    <citation type="submission" date="2020-02" db="EMBL/GenBank/DDBJ databases">
        <title>Genome sequencing of the panga catfish, Pangasius djambal.</title>
        <authorList>
            <person name="Wen M."/>
            <person name="Zahm M."/>
            <person name="Roques C."/>
            <person name="Cabau C."/>
            <person name="Klopp C."/>
            <person name="Donnadieu C."/>
            <person name="Jouanno E."/>
            <person name="Avarre J.-C."/>
            <person name="Campet M."/>
            <person name="Ha T."/>
            <person name="Dugue R."/>
            <person name="Lampietro C."/>
            <person name="Louis A."/>
            <person name="Herpin A."/>
            <person name="Echchiki A."/>
            <person name="Berthelot C."/>
            <person name="Parey E."/>
            <person name="Roest-Crollius H."/>
            <person name="Braasch I."/>
            <person name="Postlethwait J.H."/>
            <person name="Bobe J."/>
            <person name="Montfort J."/>
            <person name="Bouchez O."/>
            <person name="Begum T."/>
            <person name="Schartl M."/>
            <person name="Gustiano R."/>
            <person name="Guiguen Y."/>
        </authorList>
    </citation>
    <scope>NUCLEOTIDE SEQUENCE</scope>
    <source>
        <strain evidence="1">Pdj_M5554</strain>
    </source>
</reference>
<dbReference type="Proteomes" id="UP000830395">
    <property type="component" value="Chromosome 1"/>
</dbReference>
<evidence type="ECO:0000313" key="1">
    <source>
        <dbReference type="EMBL" id="MCJ8728061.1"/>
    </source>
</evidence>
<evidence type="ECO:0000313" key="2">
    <source>
        <dbReference type="Proteomes" id="UP000830395"/>
    </source>
</evidence>
<sequence length="77" mass="8625">MAEQTAHTGGTEQEVETLSVDDYQKLLKIMKIKLPKGVLTPEVITKSTHPNVIKDAKRIKRALENCTLRIAMIPRLA</sequence>
<dbReference type="EMBL" id="CM040975">
    <property type="protein sequence ID" value="MCJ8728061.1"/>
    <property type="molecule type" value="Genomic_DNA"/>
</dbReference>
<accession>A0ACC5XXD8</accession>
<comment type="caution">
    <text evidence="1">The sequence shown here is derived from an EMBL/GenBank/DDBJ whole genome shotgun (WGS) entry which is preliminary data.</text>
</comment>
<proteinExistence type="predicted"/>
<gene>
    <name evidence="1" type="ORF">PDJAM_G00000150</name>
</gene>